<dbReference type="InterPro" id="IPR032466">
    <property type="entry name" value="Metal_Hydrolase"/>
</dbReference>
<dbReference type="PANTHER" id="PTHR36842:SF1">
    <property type="entry name" value="PROTEIN TOLB"/>
    <property type="match status" value="1"/>
</dbReference>
<dbReference type="Gene3D" id="3.30.110.90">
    <property type="entry name" value="Amidohydrolase"/>
    <property type="match status" value="1"/>
</dbReference>
<dbReference type="RefSeq" id="WP_158100510.1">
    <property type="nucleotide sequence ID" value="NZ_BMDX01000005.1"/>
</dbReference>
<feature type="domain" description="Amidohydrolase-related" evidence="4">
    <location>
        <begin position="919"/>
        <end position="1041"/>
    </location>
</feature>
<dbReference type="Gene3D" id="3.40.50.10910">
    <property type="entry name" value="Amidohydrolase"/>
    <property type="match status" value="1"/>
</dbReference>
<dbReference type="Gene3D" id="2.120.10.30">
    <property type="entry name" value="TolB, C-terminal domain"/>
    <property type="match status" value="3"/>
</dbReference>
<gene>
    <name evidence="5" type="ORF">GCM10011369_14510</name>
</gene>
<protein>
    <submittedName>
        <fullName evidence="5">Bifunctional TolB-family protein/amidohydrolase</fullName>
    </submittedName>
</protein>
<dbReference type="InterPro" id="IPR011659">
    <property type="entry name" value="WD40"/>
</dbReference>
<sequence length="1093" mass="120692">MKSLRSAALRTAVCTSLCSILWAQVGLANTTDSDVQDASADASPQQSEFSGSTHQLQFTTDEGTWLNLDVSPDGEQIAFDLLGDLYLLPIDGGKAMRLTTSTAQEIQPKFSPDGKSLAYISDRQGGNNIWLMDIASGEEKAITDEDFRLLMNPTWTPDGKAIIARKHFTGTRSMGSGEMWLFHLDGGKGLRLTEKPNEQQDVNEPSVSPDGRYLFYSQDTTQGPYFQYNKDPHKGIYSIKRRDLKTGETITLLSGPGGAVRPTVSPDGKYLAFVKRVDHQSVLYLYDRDTGSQTALYSELDHDQQEAWAIFGVSPNFAWTPDSESLVFWAQGKIHQIDIDSGRVAEIPFEADVDMTLTRAVKAQPEIDSKQFDVKMIRDIATSPDGKYRIFHALGALYSQPISGGKPKRLFSMSGFQYSPSFSPDGRRIVFTNWEDGEYGHVYVASWKGRRGVSSPTRITAKPGHYLNPKFSPDSDKVVYQKTGGNNLRGFAHGTEPGIYWQKLFDKTAHFVARQGRMPMFSPDGERIWAIDGYNADKMMVSYAVTGGDKKDVFKLGSTTYVALSLDGQYIAIQDGFKVFLVPYVATGNVQDLNDEITSLAVTAMDNAAGNYLHFSKQALHWGLGDTVYSYQLEDGSETQHPIQISVTQDKPDGVIAYTNARVITMKGDEVIPQGTVVTDGNRIVAVGPVDAVEIPEDALVFDVAGKTMVPGFVDAHAHVNHFPSSPLPQSNPAYYANLAFGVTTTHDPSANTETVFSQAELVRAGLMVGPRIFSTGGIIYGAGGDYKVEIDSLEDAKLHLKRLQAQGAFSIKSYNQPRRDQRQQILEAARQLGISVYPEGGSTFYNNLTQIIDGSTSVEHNLPIAPLYEDVLTLWTAAKDVSYTPTLVVNYGGLSGEYYWYQHDDVWLHPLLTKYTSAAELRARAMRRTKTPEHDYFYQTVAKSAKALSDRGVKVNVGSHGQLQGLAYHWEMWMLAQGGFTPMEMLRAATVNGADFLGLSHELGSIEQGKLADLVLLDKNPLEDIRNTDSVSMVVINGRLYDTSTMNEVGHREKVRGPLYFELEGNSIAPSGNTWGITRMVEYMPTCPAHEH</sequence>
<dbReference type="InterPro" id="IPR006680">
    <property type="entry name" value="Amidohydro-rel"/>
</dbReference>
<evidence type="ECO:0000259" key="4">
    <source>
        <dbReference type="Pfam" id="PF01979"/>
    </source>
</evidence>
<dbReference type="SUPFAM" id="SSF51338">
    <property type="entry name" value="Composite domain of metallo-dependent hydrolases"/>
    <property type="match status" value="1"/>
</dbReference>
<dbReference type="Pfam" id="PF26550">
    <property type="entry name" value="Tricorn_2nd"/>
    <property type="match status" value="1"/>
</dbReference>
<dbReference type="Pfam" id="PF07676">
    <property type="entry name" value="PD40"/>
    <property type="match status" value="1"/>
</dbReference>
<evidence type="ECO:0000256" key="1">
    <source>
        <dbReference type="ARBA" id="ARBA00009820"/>
    </source>
</evidence>
<dbReference type="Pfam" id="PF01979">
    <property type="entry name" value="Amidohydro_1"/>
    <property type="match status" value="1"/>
</dbReference>
<accession>A0A8J2U488</accession>
<keyword evidence="6" id="KW-1185">Reference proteome</keyword>
<dbReference type="InterPro" id="IPR011042">
    <property type="entry name" value="6-blade_b-propeller_TolB-like"/>
</dbReference>
<name>A0A8J2U488_9GAMM</name>
<evidence type="ECO:0000313" key="5">
    <source>
        <dbReference type="EMBL" id="GGA73813.1"/>
    </source>
</evidence>
<proteinExistence type="inferred from homology"/>
<comment type="similarity">
    <text evidence="1">Belongs to the TolB family.</text>
</comment>
<dbReference type="InterPro" id="IPR011059">
    <property type="entry name" value="Metal-dep_hydrolase_composite"/>
</dbReference>
<evidence type="ECO:0000256" key="3">
    <source>
        <dbReference type="SAM" id="SignalP"/>
    </source>
</evidence>
<dbReference type="PANTHER" id="PTHR36842">
    <property type="entry name" value="PROTEIN TOLB HOMOLOG"/>
    <property type="match status" value="1"/>
</dbReference>
<dbReference type="GO" id="GO:0016810">
    <property type="term" value="F:hydrolase activity, acting on carbon-nitrogen (but not peptide) bonds"/>
    <property type="evidence" value="ECO:0007669"/>
    <property type="project" value="InterPro"/>
</dbReference>
<reference evidence="6" key="1">
    <citation type="journal article" date="2019" name="Int. J. Syst. Evol. Microbiol.">
        <title>The Global Catalogue of Microorganisms (GCM) 10K type strain sequencing project: providing services to taxonomists for standard genome sequencing and annotation.</title>
        <authorList>
            <consortium name="The Broad Institute Genomics Platform"/>
            <consortium name="The Broad Institute Genome Sequencing Center for Infectious Disease"/>
            <person name="Wu L."/>
            <person name="Ma J."/>
        </authorList>
    </citation>
    <scope>NUCLEOTIDE SEQUENCE [LARGE SCALE GENOMIC DNA]</scope>
    <source>
        <strain evidence="6">CGMCC 1.10130</strain>
    </source>
</reference>
<dbReference type="Gene3D" id="2.30.40.10">
    <property type="entry name" value="Urease, subunit C, domain 1"/>
    <property type="match status" value="1"/>
</dbReference>
<dbReference type="Proteomes" id="UP000619743">
    <property type="component" value="Unassembled WGS sequence"/>
</dbReference>
<feature type="region of interest" description="Disordered" evidence="2">
    <location>
        <begin position="34"/>
        <end position="54"/>
    </location>
</feature>
<evidence type="ECO:0000313" key="6">
    <source>
        <dbReference type="Proteomes" id="UP000619743"/>
    </source>
</evidence>
<keyword evidence="3" id="KW-0732">Signal</keyword>
<dbReference type="OrthoDB" id="9758793at2"/>
<dbReference type="EMBL" id="BMDX01000005">
    <property type="protein sequence ID" value="GGA73813.1"/>
    <property type="molecule type" value="Genomic_DNA"/>
</dbReference>
<evidence type="ECO:0000256" key="2">
    <source>
        <dbReference type="SAM" id="MobiDB-lite"/>
    </source>
</evidence>
<feature type="chain" id="PRO_5035259372" evidence="3">
    <location>
        <begin position="29"/>
        <end position="1093"/>
    </location>
</feature>
<dbReference type="SUPFAM" id="SSF69304">
    <property type="entry name" value="Tricorn protease N-terminal domain"/>
    <property type="match status" value="2"/>
</dbReference>
<feature type="compositionally biased region" description="Low complexity" evidence="2">
    <location>
        <begin position="34"/>
        <end position="47"/>
    </location>
</feature>
<dbReference type="AlphaFoldDB" id="A0A8J2U488"/>
<feature type="signal peptide" evidence="3">
    <location>
        <begin position="1"/>
        <end position="28"/>
    </location>
</feature>
<dbReference type="SUPFAM" id="SSF51556">
    <property type="entry name" value="Metallo-dependent hydrolases"/>
    <property type="match status" value="1"/>
</dbReference>
<comment type="caution">
    <text evidence="5">The sequence shown here is derived from an EMBL/GenBank/DDBJ whole genome shotgun (WGS) entry which is preliminary data.</text>
</comment>
<dbReference type="Gene3D" id="1.20.58.520">
    <property type="entry name" value="Amidohydrolase"/>
    <property type="match status" value="1"/>
</dbReference>
<organism evidence="5 6">
    <name type="scientific">Neiella marina</name>
    <dbReference type="NCBI Taxonomy" id="508461"/>
    <lineage>
        <taxon>Bacteria</taxon>
        <taxon>Pseudomonadati</taxon>
        <taxon>Pseudomonadota</taxon>
        <taxon>Gammaproteobacteria</taxon>
        <taxon>Alteromonadales</taxon>
        <taxon>Echinimonadaceae</taxon>
        <taxon>Neiella</taxon>
    </lineage>
</organism>